<feature type="region of interest" description="Disordered" evidence="7">
    <location>
        <begin position="543"/>
        <end position="578"/>
    </location>
</feature>
<dbReference type="GO" id="GO:0003676">
    <property type="term" value="F:nucleic acid binding"/>
    <property type="evidence" value="ECO:0007669"/>
    <property type="project" value="InterPro"/>
</dbReference>
<dbReference type="GO" id="GO:0010629">
    <property type="term" value="P:negative regulation of gene expression"/>
    <property type="evidence" value="ECO:0007669"/>
    <property type="project" value="UniProtKB-ARBA"/>
</dbReference>
<evidence type="ECO:0000256" key="1">
    <source>
        <dbReference type="ARBA" id="ARBA00004123"/>
    </source>
</evidence>
<feature type="compositionally biased region" description="Basic and acidic residues" evidence="7">
    <location>
        <begin position="214"/>
        <end position="235"/>
    </location>
</feature>
<evidence type="ECO:0000256" key="7">
    <source>
        <dbReference type="SAM" id="MobiDB-lite"/>
    </source>
</evidence>
<dbReference type="RefSeq" id="XP_029226755.1">
    <property type="nucleotide sequence ID" value="XM_029373120.1"/>
</dbReference>
<evidence type="ECO:0000256" key="5">
    <source>
        <dbReference type="ARBA" id="ARBA00022839"/>
    </source>
</evidence>
<feature type="region of interest" description="Disordered" evidence="7">
    <location>
        <begin position="332"/>
        <end position="359"/>
    </location>
</feature>
<dbReference type="OrthoDB" id="206335at2759"/>
<dbReference type="SUPFAM" id="SSF53098">
    <property type="entry name" value="Ribonuclease H-like"/>
    <property type="match status" value="1"/>
</dbReference>
<organism evidence="9 10">
    <name type="scientific">Trypanosoma conorhini</name>
    <dbReference type="NCBI Taxonomy" id="83891"/>
    <lineage>
        <taxon>Eukaryota</taxon>
        <taxon>Discoba</taxon>
        <taxon>Euglenozoa</taxon>
        <taxon>Kinetoplastea</taxon>
        <taxon>Metakinetoplastina</taxon>
        <taxon>Trypanosomatida</taxon>
        <taxon>Trypanosomatidae</taxon>
        <taxon>Trypanosoma</taxon>
    </lineage>
</organism>
<feature type="compositionally biased region" description="Low complexity" evidence="7">
    <location>
        <begin position="748"/>
        <end position="759"/>
    </location>
</feature>
<feature type="region of interest" description="Disordered" evidence="7">
    <location>
        <begin position="146"/>
        <end position="172"/>
    </location>
</feature>
<name>A0A422P6B3_9TRYP</name>
<dbReference type="GO" id="GO:0004527">
    <property type="term" value="F:exonuclease activity"/>
    <property type="evidence" value="ECO:0007669"/>
    <property type="project" value="UniProtKB-KW"/>
</dbReference>
<dbReference type="GeneID" id="40319851"/>
<evidence type="ECO:0000256" key="3">
    <source>
        <dbReference type="ARBA" id="ARBA00022722"/>
    </source>
</evidence>
<dbReference type="InterPro" id="IPR013520">
    <property type="entry name" value="Ribonucl_H"/>
</dbReference>
<comment type="similarity">
    <text evidence="2">Belongs to the REXO1/REXO3 family.</text>
</comment>
<evidence type="ECO:0000313" key="10">
    <source>
        <dbReference type="Proteomes" id="UP000284403"/>
    </source>
</evidence>
<dbReference type="PANTHER" id="PTHR12801">
    <property type="entry name" value="RNA EXONUCLEASE REXO1 / RECO3 FAMILY MEMBER-RELATED"/>
    <property type="match status" value="1"/>
</dbReference>
<dbReference type="FunFam" id="3.30.420.10:FF:000031">
    <property type="entry name" value="RNA exonuclease 1"/>
    <property type="match status" value="1"/>
</dbReference>
<dbReference type="GO" id="GO:0005634">
    <property type="term" value="C:nucleus"/>
    <property type="evidence" value="ECO:0007669"/>
    <property type="project" value="UniProtKB-SubCell"/>
</dbReference>
<dbReference type="InterPro" id="IPR012337">
    <property type="entry name" value="RNaseH-like_sf"/>
</dbReference>
<dbReference type="EMBL" id="MKKU01000414">
    <property type="protein sequence ID" value="RNF13272.1"/>
    <property type="molecule type" value="Genomic_DNA"/>
</dbReference>
<evidence type="ECO:0000256" key="6">
    <source>
        <dbReference type="ARBA" id="ARBA00023242"/>
    </source>
</evidence>
<feature type="compositionally biased region" description="Basic residues" evidence="7">
    <location>
        <begin position="1"/>
        <end position="11"/>
    </location>
</feature>
<keyword evidence="10" id="KW-1185">Reference proteome</keyword>
<evidence type="ECO:0000259" key="8">
    <source>
        <dbReference type="SMART" id="SM00479"/>
    </source>
</evidence>
<evidence type="ECO:0000256" key="2">
    <source>
        <dbReference type="ARBA" id="ARBA00006357"/>
    </source>
</evidence>
<dbReference type="AlphaFoldDB" id="A0A422P6B3"/>
<keyword evidence="5" id="KW-0269">Exonuclease</keyword>
<feature type="compositionally biased region" description="Basic and acidic residues" evidence="7">
    <location>
        <begin position="45"/>
        <end position="58"/>
    </location>
</feature>
<feature type="region of interest" description="Disordered" evidence="7">
    <location>
        <begin position="214"/>
        <end position="246"/>
    </location>
</feature>
<feature type="region of interest" description="Disordered" evidence="7">
    <location>
        <begin position="1"/>
        <end position="64"/>
    </location>
</feature>
<dbReference type="InterPro" id="IPR047021">
    <property type="entry name" value="REXO1/3/4-like"/>
</dbReference>
<comment type="subcellular location">
    <subcellularLocation>
        <location evidence="1">Nucleus</location>
    </subcellularLocation>
</comment>
<gene>
    <name evidence="9" type="ORF">Tco025E_06240</name>
</gene>
<accession>A0A422P6B3</accession>
<dbReference type="InterPro" id="IPR034922">
    <property type="entry name" value="REX1-like_exo"/>
</dbReference>
<protein>
    <recommendedName>
        <fullName evidence="8">Exonuclease domain-containing protein</fullName>
    </recommendedName>
</protein>
<dbReference type="Proteomes" id="UP000284403">
    <property type="component" value="Unassembled WGS sequence"/>
</dbReference>
<evidence type="ECO:0000256" key="4">
    <source>
        <dbReference type="ARBA" id="ARBA00022801"/>
    </source>
</evidence>
<evidence type="ECO:0000313" key="9">
    <source>
        <dbReference type="EMBL" id="RNF13272.1"/>
    </source>
</evidence>
<feature type="domain" description="Exonuclease" evidence="8">
    <location>
        <begin position="363"/>
        <end position="523"/>
    </location>
</feature>
<keyword evidence="3" id="KW-0540">Nuclease</keyword>
<dbReference type="Gene3D" id="3.30.420.10">
    <property type="entry name" value="Ribonuclease H-like superfamily/Ribonuclease H"/>
    <property type="match status" value="1"/>
</dbReference>
<dbReference type="PANTHER" id="PTHR12801:SF115">
    <property type="entry name" value="FI18136P1-RELATED"/>
    <property type="match status" value="1"/>
</dbReference>
<keyword evidence="4" id="KW-0378">Hydrolase</keyword>
<feature type="compositionally biased region" description="Low complexity" evidence="7">
    <location>
        <begin position="562"/>
        <end position="578"/>
    </location>
</feature>
<dbReference type="SMART" id="SM00479">
    <property type="entry name" value="EXOIII"/>
    <property type="match status" value="1"/>
</dbReference>
<reference evidence="9 10" key="1">
    <citation type="journal article" date="2018" name="BMC Genomics">
        <title>Genomic comparison of Trypanosoma conorhini and Trypanosoma rangeli to Trypanosoma cruzi strains of high and low virulence.</title>
        <authorList>
            <person name="Bradwell K.R."/>
            <person name="Koparde V.N."/>
            <person name="Matveyev A.V."/>
            <person name="Serrano M.G."/>
            <person name="Alves J.M."/>
            <person name="Parikh H."/>
            <person name="Huang B."/>
            <person name="Lee V."/>
            <person name="Espinosa-Alvarez O."/>
            <person name="Ortiz P.A."/>
            <person name="Costa-Martins A.G."/>
            <person name="Teixeira M.M."/>
            <person name="Buck G.A."/>
        </authorList>
    </citation>
    <scope>NUCLEOTIDE SEQUENCE [LARGE SCALE GENOMIC DNA]</scope>
    <source>
        <strain evidence="9 10">025E</strain>
    </source>
</reference>
<dbReference type="Pfam" id="PF00929">
    <property type="entry name" value="RNase_T"/>
    <property type="match status" value="1"/>
</dbReference>
<feature type="region of interest" description="Disordered" evidence="7">
    <location>
        <begin position="748"/>
        <end position="770"/>
    </location>
</feature>
<proteinExistence type="inferred from homology"/>
<dbReference type="InterPro" id="IPR036397">
    <property type="entry name" value="RNaseH_sf"/>
</dbReference>
<dbReference type="CDD" id="cd06145">
    <property type="entry name" value="REX1_like"/>
    <property type="match status" value="1"/>
</dbReference>
<comment type="caution">
    <text evidence="9">The sequence shown here is derived from an EMBL/GenBank/DDBJ whole genome shotgun (WGS) entry which is preliminary data.</text>
</comment>
<sequence>MPTRRSKRHRTPSATSSPALTHALEARGRHIASTHPGPPLPPSTSEHRGRGDGTEDRSGNGAGPAALADALYAVEIHFQLERQRHRGELLFPRDLGDLLLWSVPVAVPLIEGPRVFFLKNKSRLRDVVVVYVNGWTHDEMIVAGAGHPAADDVGDDDEAEAQQQQQRGAERVGRAMLAPIRAQRCWARRECGVQFAPLLLPDARNTLEREVFWRNDAPKAPGGDRRRQRPAEHGADAGGEGGEKGTASRACCAVGVDGPPAAAAASSRAHGVGNLFNRALAIHGNKTPPDTAPAAANGDPALWGNRATLLQYALSLERDRAELEGLGFVVSPPPARDEADEWSSFEAPSSSKDAAEAEGREPRVFAMDCEMVLVANGVSALARLTLLDVRAGAVVLDTLVKPAAPVVDYITRYSGVDEAMLDGVTTTLQDCQRELRRHIDTDSFVVGHSLENDFKACKMLPNCHLLDTAHLFPHPAGLPHKNALRYLALRYLQKRIQQGSHDSEEDARVSAELVCLKLKHGPGFGVRARVSVLRLMQGAVTPAATAGAGADEGEARQDEAHSGPSASAPSASTSSSPSLEVELNLFDDACVLRELTPSGADARGGGRLNAVQVRHDRDAVRKAVRCLQRREHCRQRTADGVPSCYALTWVQLSEAVEPQQQPGGAEGDGRPWEERQLERVEETNRRVMQIVRAAPHNSLVVVLAGGASTAAVGASTGRVRGVCFAFVKDDAAPGPPAAWLEAGEEISAGPPSAAAAHGGTLVTPPACRHQ</sequence>
<keyword evidence="6" id="KW-0539">Nucleus</keyword>